<gene>
    <name evidence="7" type="ORF">CTAYLR_005375</name>
</gene>
<dbReference type="InterPro" id="IPR002110">
    <property type="entry name" value="Ankyrin_rpt"/>
</dbReference>
<dbReference type="PANTHER" id="PTHR43289">
    <property type="entry name" value="MITOGEN-ACTIVATED PROTEIN KINASE KINASE KINASE 20-RELATED"/>
    <property type="match status" value="1"/>
</dbReference>
<dbReference type="GO" id="GO:0005524">
    <property type="term" value="F:ATP binding"/>
    <property type="evidence" value="ECO:0007669"/>
    <property type="project" value="UniProtKB-KW"/>
</dbReference>
<evidence type="ECO:0000256" key="2">
    <source>
        <dbReference type="ARBA" id="ARBA00022741"/>
    </source>
</evidence>
<dbReference type="Gene3D" id="1.10.510.10">
    <property type="entry name" value="Transferase(Phosphotransferase) domain 1"/>
    <property type="match status" value="1"/>
</dbReference>
<dbReference type="Gene3D" id="3.30.200.20">
    <property type="entry name" value="Phosphorylase Kinase, domain 1"/>
    <property type="match status" value="1"/>
</dbReference>
<sequence>MKEAIERTDPKREEVERVDAIVDRGLDIVTTLLTIGKAIPLISAPCGVAKEILEDVRKYKNKANDVVQAGRRVLDVLEFLRLLAPRVHELTPESKREVRAAMEDITRLLVEFETAVKKFGEPGFFERAWKLRKYAGTLSRLDGEIRDKLDFLTNAYGLARDAHVEGLIRGIPYELEQALKKYADKRHDDDERALKDVAKEGGVDPEETTTALVVLHQKMDELVVLEKEIYVKLEGQDALLKRAIERFDGAAVQNAREKVVEVMAKTCSLDVYEKGLVLQLLVASFADDTKTIEALLEKAPDIIHEKLSDVGGACWALSALHVSAMRGNIKAIKKLRNMNGDFTIADARQRMPLHHAAAHGHVNVVSYLLRHCGVDVNAKDRSDRTALMRASYEGFLDVVVCLVDVGKADVNAGYDDDYGEETAIDCRPVFEVVDFVAEGAHGEVYVVRSTTRAAASFAMKCVRSDDELRGASGAAKKKNNIEEEIRLCREALLMAELGTHPHIVSLHYCVVSGSNAEFLLFMTLVDGARDLERLVSSGDLYDRDTRLVRASIFSILQQLASALAFSHSRGVLHQDVKLENVLVDTVGRAYLGDFGLARHGDGVGAQLRAPLEGCTPAYASPEVIAALDIPSGRNRGVIRSVSPAETDIWAFGVVALLLYHGDEEGCPEMQTALESIQTLQAPEPSWGRLEVRAWLQKHSLSIQEDTLDGAALFELSPNNLHDALPWLPKKRDRARLRRMLLAPPPAVSILLRQCLAADITQRPTCGAALLELMQVPATSTTHHHPVEEDVAGTLLNIGRALVELEDVKLACRALEAAAASGSDAAECYSLIACAHVRAGSCEEAMVACDRALSHDAEHGVALFAKAEATYRHDSSDSLFLDVVHQAQLYDAKLFPAPRVEKGAVAYLEAAKDEADWARDPVTDDRVSVSKCLRDLPPKIVYRRDVKTDFRGAPPSTTAEGSSVRGALADVLHIGEGVDAAMRTGRVVIEGDAGSGKGWILRAVVVALCKKQLDNVSGESSESEFLLPLTIALSSIEDPKSDWVGRMINNVREGGDALRAARMDRRLVLCLDGLDEVAPTTRPSLVEKIVEFAPGCALTVITSRPAAGNIGDLAPHGFAFLSIAQVDRRRVEALKGIPPDIASFVETPLALRLALLALSSPGELQTPAFLLRDRSDLFCVADEMFVARAVASTRQDGALALARDVLRECGRAWKCARSSSDLRSWRTRIDEL</sequence>
<feature type="domain" description="Protein kinase" evidence="6">
    <location>
        <begin position="430"/>
        <end position="787"/>
    </location>
</feature>
<dbReference type="AlphaFoldDB" id="A0AAD7XG07"/>
<dbReference type="Gene3D" id="3.40.50.300">
    <property type="entry name" value="P-loop containing nucleotide triphosphate hydrolases"/>
    <property type="match status" value="1"/>
</dbReference>
<keyword evidence="2" id="KW-0547">Nucleotide-binding</keyword>
<evidence type="ECO:0000256" key="3">
    <source>
        <dbReference type="ARBA" id="ARBA00022777"/>
    </source>
</evidence>
<keyword evidence="4" id="KW-0067">ATP-binding</keyword>
<dbReference type="PANTHER" id="PTHR43289:SF6">
    <property type="entry name" value="SERINE_THREONINE-PROTEIN KINASE NEKL-3"/>
    <property type="match status" value="1"/>
</dbReference>
<dbReference type="InterPro" id="IPR008271">
    <property type="entry name" value="Ser/Thr_kinase_AS"/>
</dbReference>
<dbReference type="Pfam" id="PF00069">
    <property type="entry name" value="Pkinase"/>
    <property type="match status" value="1"/>
</dbReference>
<dbReference type="EMBL" id="JAQMWT010000534">
    <property type="protein sequence ID" value="KAJ8599877.1"/>
    <property type="molecule type" value="Genomic_DNA"/>
</dbReference>
<proteinExistence type="predicted"/>
<keyword evidence="5" id="KW-0040">ANK repeat</keyword>
<dbReference type="Gene3D" id="1.25.40.10">
    <property type="entry name" value="Tetratricopeptide repeat domain"/>
    <property type="match status" value="1"/>
</dbReference>
<evidence type="ECO:0000259" key="6">
    <source>
        <dbReference type="PROSITE" id="PS50011"/>
    </source>
</evidence>
<comment type="caution">
    <text evidence="7">The sequence shown here is derived from an EMBL/GenBank/DDBJ whole genome shotgun (WGS) entry which is preliminary data.</text>
</comment>
<dbReference type="SMART" id="SM00220">
    <property type="entry name" value="S_TKc"/>
    <property type="match status" value="1"/>
</dbReference>
<dbReference type="Gene3D" id="1.25.40.20">
    <property type="entry name" value="Ankyrin repeat-containing domain"/>
    <property type="match status" value="1"/>
</dbReference>
<feature type="repeat" description="ANK" evidence="5">
    <location>
        <begin position="348"/>
        <end position="381"/>
    </location>
</feature>
<dbReference type="InterPro" id="IPR000719">
    <property type="entry name" value="Prot_kinase_dom"/>
</dbReference>
<organism evidence="7 8">
    <name type="scientific">Chrysophaeum taylorii</name>
    <dbReference type="NCBI Taxonomy" id="2483200"/>
    <lineage>
        <taxon>Eukaryota</taxon>
        <taxon>Sar</taxon>
        <taxon>Stramenopiles</taxon>
        <taxon>Ochrophyta</taxon>
        <taxon>Pelagophyceae</taxon>
        <taxon>Pelagomonadales</taxon>
        <taxon>Pelagomonadaceae</taxon>
        <taxon>Chrysophaeum</taxon>
    </lineage>
</organism>
<dbReference type="GO" id="GO:0004674">
    <property type="term" value="F:protein serine/threonine kinase activity"/>
    <property type="evidence" value="ECO:0007669"/>
    <property type="project" value="TreeGrafter"/>
</dbReference>
<reference evidence="7" key="1">
    <citation type="submission" date="2023-01" db="EMBL/GenBank/DDBJ databases">
        <title>Metagenome sequencing of chrysophaentin producing Chrysophaeum taylorii.</title>
        <authorList>
            <person name="Davison J."/>
            <person name="Bewley C."/>
        </authorList>
    </citation>
    <scope>NUCLEOTIDE SEQUENCE</scope>
    <source>
        <strain evidence="7">NIES-1699</strain>
    </source>
</reference>
<accession>A0AAD7XG07</accession>
<dbReference type="SUPFAM" id="SSF48403">
    <property type="entry name" value="Ankyrin repeat"/>
    <property type="match status" value="1"/>
</dbReference>
<dbReference type="InterPro" id="IPR011009">
    <property type="entry name" value="Kinase-like_dom_sf"/>
</dbReference>
<evidence type="ECO:0000313" key="8">
    <source>
        <dbReference type="Proteomes" id="UP001230188"/>
    </source>
</evidence>
<evidence type="ECO:0000256" key="5">
    <source>
        <dbReference type="PROSITE-ProRule" id="PRU00023"/>
    </source>
</evidence>
<evidence type="ECO:0000256" key="1">
    <source>
        <dbReference type="ARBA" id="ARBA00022679"/>
    </source>
</evidence>
<evidence type="ECO:0000256" key="4">
    <source>
        <dbReference type="ARBA" id="ARBA00022840"/>
    </source>
</evidence>
<dbReference type="SUPFAM" id="SSF56112">
    <property type="entry name" value="Protein kinase-like (PK-like)"/>
    <property type="match status" value="1"/>
</dbReference>
<dbReference type="PROSITE" id="PS00108">
    <property type="entry name" value="PROTEIN_KINASE_ST"/>
    <property type="match status" value="1"/>
</dbReference>
<dbReference type="InterPro" id="IPR011990">
    <property type="entry name" value="TPR-like_helical_dom_sf"/>
</dbReference>
<dbReference type="SMART" id="SM00248">
    <property type="entry name" value="ANK"/>
    <property type="match status" value="3"/>
</dbReference>
<dbReference type="PROSITE" id="PS50088">
    <property type="entry name" value="ANK_REPEAT"/>
    <property type="match status" value="1"/>
</dbReference>
<dbReference type="InterPro" id="IPR036770">
    <property type="entry name" value="Ankyrin_rpt-contain_sf"/>
</dbReference>
<dbReference type="SUPFAM" id="SSF48452">
    <property type="entry name" value="TPR-like"/>
    <property type="match status" value="1"/>
</dbReference>
<dbReference type="PROSITE" id="PS50297">
    <property type="entry name" value="ANK_REP_REGION"/>
    <property type="match status" value="1"/>
</dbReference>
<dbReference type="Proteomes" id="UP001230188">
    <property type="component" value="Unassembled WGS sequence"/>
</dbReference>
<evidence type="ECO:0000313" key="7">
    <source>
        <dbReference type="EMBL" id="KAJ8599877.1"/>
    </source>
</evidence>
<dbReference type="InterPro" id="IPR027417">
    <property type="entry name" value="P-loop_NTPase"/>
</dbReference>
<keyword evidence="3" id="KW-0418">Kinase</keyword>
<protein>
    <recommendedName>
        <fullName evidence="6">Protein kinase domain-containing protein</fullName>
    </recommendedName>
</protein>
<keyword evidence="1" id="KW-0808">Transferase</keyword>
<keyword evidence="8" id="KW-1185">Reference proteome</keyword>
<name>A0AAD7XG07_9STRA</name>
<dbReference type="PROSITE" id="PS50011">
    <property type="entry name" value="PROTEIN_KINASE_DOM"/>
    <property type="match status" value="1"/>
</dbReference>
<dbReference type="Pfam" id="PF12796">
    <property type="entry name" value="Ank_2"/>
    <property type="match status" value="1"/>
</dbReference>